<proteinExistence type="predicted"/>
<sequence length="63" mass="6995">MANQIAANLQHGAGSEADAADQVANHMRRFWARSMKIQLSEYLREDGGELSPLAREAVARLDR</sequence>
<dbReference type="AlphaFoldDB" id="A0A6C0U6J9"/>
<reference evidence="2 3" key="1">
    <citation type="submission" date="2020-02" db="EMBL/GenBank/DDBJ databases">
        <title>Genome sequencing for Kineobactrum sp. M2.</title>
        <authorList>
            <person name="Park S.-J."/>
        </authorList>
    </citation>
    <scope>NUCLEOTIDE SEQUENCE [LARGE SCALE GENOMIC DNA]</scope>
    <source>
        <strain evidence="2 3">M2</strain>
    </source>
</reference>
<dbReference type="EMBL" id="CP048711">
    <property type="protein sequence ID" value="QIB67588.1"/>
    <property type="molecule type" value="Genomic_DNA"/>
</dbReference>
<evidence type="ECO:0000313" key="3">
    <source>
        <dbReference type="Proteomes" id="UP000477680"/>
    </source>
</evidence>
<organism evidence="2 3">
    <name type="scientific">Kineobactrum salinum</name>
    <dbReference type="NCBI Taxonomy" id="2708301"/>
    <lineage>
        <taxon>Bacteria</taxon>
        <taxon>Pseudomonadati</taxon>
        <taxon>Pseudomonadota</taxon>
        <taxon>Gammaproteobacteria</taxon>
        <taxon>Cellvibrionales</taxon>
        <taxon>Halieaceae</taxon>
        <taxon>Kineobactrum</taxon>
    </lineage>
</organism>
<dbReference type="Pfam" id="PF11390">
    <property type="entry name" value="FdsD"/>
    <property type="match status" value="1"/>
</dbReference>
<name>A0A6C0U6J9_9GAMM</name>
<evidence type="ECO:0000256" key="1">
    <source>
        <dbReference type="SAM" id="MobiDB-lite"/>
    </source>
</evidence>
<dbReference type="KEGG" id="kim:G3T16_07830"/>
<protein>
    <submittedName>
        <fullName evidence="2">Formate dehydrogenase subunit delta</fullName>
    </submittedName>
</protein>
<dbReference type="Proteomes" id="UP000477680">
    <property type="component" value="Chromosome"/>
</dbReference>
<dbReference type="InterPro" id="IPR021074">
    <property type="entry name" value="Formate_DH_dsu"/>
</dbReference>
<keyword evidence="3" id="KW-1185">Reference proteome</keyword>
<accession>A0A6C0U6J9</accession>
<gene>
    <name evidence="2" type="ORF">G3T16_07830</name>
</gene>
<evidence type="ECO:0000313" key="2">
    <source>
        <dbReference type="EMBL" id="QIB67588.1"/>
    </source>
</evidence>
<feature type="region of interest" description="Disordered" evidence="1">
    <location>
        <begin position="1"/>
        <end position="20"/>
    </location>
</feature>